<dbReference type="PANTHER" id="PTHR18964">
    <property type="entry name" value="ROK (REPRESSOR, ORF, KINASE) FAMILY"/>
    <property type="match status" value="1"/>
</dbReference>
<dbReference type="Gene3D" id="3.30.420.40">
    <property type="match status" value="2"/>
</dbReference>
<gene>
    <name evidence="2" type="ORF">H7849_13085</name>
</gene>
<sequence length="315" mass="33312">MLALSIDMGGTHIGCGVVRDNELLGSSSLDSERAESLESLLPCVTAALKKILRESGVTAGECHGVAVGFPGIVDVRKSRILSTLKKYEDAIRLDLEQWAIEQFGLRLRIENDARMALLGEQYAGAAQGAQDVVMITLGTGIGGAAMMLGKLVRGAHSQAACLGGHLPVNYRGRKCACGNVGCAEAEAAGWSLPQIVRETPGFHESSLAGVAHIDFQTLFAAARNEDAVACAVQQHCLYVWAANAVALIHAYDPEVVVFGGGVMQSPDVILTFVQKYVEEHAWTSWGTPRVRAAVLGGNAALLGAVPLLSEDLRHT</sequence>
<protein>
    <submittedName>
        <fullName evidence="2">ROK family protein</fullName>
    </submittedName>
</protein>
<proteinExistence type="inferred from homology"/>
<accession>A0A7G8BC59</accession>
<dbReference type="InterPro" id="IPR000600">
    <property type="entry name" value="ROK"/>
</dbReference>
<keyword evidence="3" id="KW-1185">Reference proteome</keyword>
<dbReference type="KEGG" id="adin:H7849_13085"/>
<organism evidence="2 3">
    <name type="scientific">Alloacidobacterium dinghuense</name>
    <dbReference type="NCBI Taxonomy" id="2763107"/>
    <lineage>
        <taxon>Bacteria</taxon>
        <taxon>Pseudomonadati</taxon>
        <taxon>Acidobacteriota</taxon>
        <taxon>Terriglobia</taxon>
        <taxon>Terriglobales</taxon>
        <taxon>Acidobacteriaceae</taxon>
        <taxon>Alloacidobacterium</taxon>
    </lineage>
</organism>
<evidence type="ECO:0000313" key="2">
    <source>
        <dbReference type="EMBL" id="QNI30129.1"/>
    </source>
</evidence>
<evidence type="ECO:0000313" key="3">
    <source>
        <dbReference type="Proteomes" id="UP000515312"/>
    </source>
</evidence>
<dbReference type="AlphaFoldDB" id="A0A7G8BC59"/>
<dbReference type="EMBL" id="CP060394">
    <property type="protein sequence ID" value="QNI30129.1"/>
    <property type="molecule type" value="Genomic_DNA"/>
</dbReference>
<name>A0A7G8BC59_9BACT</name>
<comment type="similarity">
    <text evidence="1">Belongs to the ROK (NagC/XylR) family.</text>
</comment>
<dbReference type="Proteomes" id="UP000515312">
    <property type="component" value="Chromosome"/>
</dbReference>
<dbReference type="Pfam" id="PF00480">
    <property type="entry name" value="ROK"/>
    <property type="match status" value="1"/>
</dbReference>
<dbReference type="InterPro" id="IPR043129">
    <property type="entry name" value="ATPase_NBD"/>
</dbReference>
<reference evidence="2 3" key="1">
    <citation type="submission" date="2020-08" db="EMBL/GenBank/DDBJ databases">
        <title>Edaphobacter telluris sp. nov. and Acidobacterium dinghuensis sp. nov., two acidobacteria isolated from forest soil.</title>
        <authorList>
            <person name="Fu J."/>
            <person name="Qiu L."/>
        </authorList>
    </citation>
    <scope>NUCLEOTIDE SEQUENCE [LARGE SCALE GENOMIC DNA]</scope>
    <source>
        <strain evidence="2">4Y35</strain>
    </source>
</reference>
<dbReference type="PANTHER" id="PTHR18964:SF149">
    <property type="entry name" value="BIFUNCTIONAL UDP-N-ACETYLGLUCOSAMINE 2-EPIMERASE_N-ACETYLMANNOSAMINE KINASE"/>
    <property type="match status" value="1"/>
</dbReference>
<dbReference type="RefSeq" id="WP_186739763.1">
    <property type="nucleotide sequence ID" value="NZ_CP060394.1"/>
</dbReference>
<evidence type="ECO:0000256" key="1">
    <source>
        <dbReference type="ARBA" id="ARBA00006479"/>
    </source>
</evidence>
<dbReference type="SUPFAM" id="SSF53067">
    <property type="entry name" value="Actin-like ATPase domain"/>
    <property type="match status" value="1"/>
</dbReference>